<feature type="transmembrane region" description="Helical" evidence="6">
    <location>
        <begin position="37"/>
        <end position="55"/>
    </location>
</feature>
<evidence type="ECO:0000313" key="8">
    <source>
        <dbReference type="EMBL" id="KAL0489619.1"/>
    </source>
</evidence>
<feature type="transmembrane region" description="Helical" evidence="6">
    <location>
        <begin position="61"/>
        <end position="79"/>
    </location>
</feature>
<feature type="transmembrane region" description="Helical" evidence="6">
    <location>
        <begin position="332"/>
        <end position="351"/>
    </location>
</feature>
<dbReference type="InterPro" id="IPR012435">
    <property type="entry name" value="TMEM144"/>
</dbReference>
<feature type="transmembrane region" description="Helical" evidence="6">
    <location>
        <begin position="244"/>
        <end position="262"/>
    </location>
</feature>
<feature type="transmembrane region" description="Helical" evidence="6">
    <location>
        <begin position="6"/>
        <end position="25"/>
    </location>
</feature>
<dbReference type="PANTHER" id="PTHR16119:SF17">
    <property type="entry name" value="TRANSMEMBRANE PROTEIN 144"/>
    <property type="match status" value="1"/>
</dbReference>
<dbReference type="InterPro" id="IPR010651">
    <property type="entry name" value="Sugar_transport"/>
</dbReference>
<feature type="transmembrane region" description="Helical" evidence="6">
    <location>
        <begin position="300"/>
        <end position="320"/>
    </location>
</feature>
<feature type="transmembrane region" description="Helical" evidence="6">
    <location>
        <begin position="204"/>
        <end position="224"/>
    </location>
</feature>
<evidence type="ECO:0000313" key="9">
    <source>
        <dbReference type="Proteomes" id="UP001431209"/>
    </source>
</evidence>
<feature type="transmembrane region" description="Helical" evidence="6">
    <location>
        <begin position="86"/>
        <end position="106"/>
    </location>
</feature>
<evidence type="ECO:0000313" key="7">
    <source>
        <dbReference type="EMBL" id="KAL0479376.1"/>
    </source>
</evidence>
<evidence type="ECO:0000256" key="3">
    <source>
        <dbReference type="ARBA" id="ARBA00022692"/>
    </source>
</evidence>
<name>A0AAW2ZJV7_9EUKA</name>
<accession>A0AAW2ZJV7</accession>
<dbReference type="GO" id="GO:0016020">
    <property type="term" value="C:membrane"/>
    <property type="evidence" value="ECO:0007669"/>
    <property type="project" value="UniProtKB-SubCell"/>
</dbReference>
<feature type="transmembrane region" description="Helical" evidence="6">
    <location>
        <begin position="126"/>
        <end position="145"/>
    </location>
</feature>
<evidence type="ECO:0000256" key="6">
    <source>
        <dbReference type="SAM" id="Phobius"/>
    </source>
</evidence>
<proteinExistence type="inferred from homology"/>
<evidence type="ECO:0000256" key="2">
    <source>
        <dbReference type="ARBA" id="ARBA00005731"/>
    </source>
</evidence>
<dbReference type="EMBL" id="JAOPGA020001574">
    <property type="protein sequence ID" value="KAL0489619.1"/>
    <property type="molecule type" value="Genomic_DNA"/>
</dbReference>
<comment type="caution">
    <text evidence="8">The sequence shown here is derived from an EMBL/GenBank/DDBJ whole genome shotgun (WGS) entry which is preliminary data.</text>
</comment>
<feature type="transmembrane region" description="Helical" evidence="6">
    <location>
        <begin position="274"/>
        <end position="294"/>
    </location>
</feature>
<evidence type="ECO:0000256" key="5">
    <source>
        <dbReference type="ARBA" id="ARBA00023136"/>
    </source>
</evidence>
<keyword evidence="5 6" id="KW-0472">Membrane</keyword>
<comment type="subcellular location">
    <subcellularLocation>
        <location evidence="1">Membrane</location>
        <topology evidence="1">Multi-pass membrane protein</topology>
    </subcellularLocation>
</comment>
<dbReference type="PANTHER" id="PTHR16119">
    <property type="entry name" value="TRANSMEMBRANE PROTEIN 144"/>
    <property type="match status" value="1"/>
</dbReference>
<reference evidence="8 9" key="1">
    <citation type="submission" date="2024-03" db="EMBL/GenBank/DDBJ databases">
        <title>The Acrasis kona genome and developmental transcriptomes reveal deep origins of eukaryotic multicellular pathways.</title>
        <authorList>
            <person name="Sheikh S."/>
            <person name="Fu C.-J."/>
            <person name="Brown M.W."/>
            <person name="Baldauf S.L."/>
        </authorList>
    </citation>
    <scope>NUCLEOTIDE SEQUENCE [LARGE SCALE GENOMIC DNA]</scope>
    <source>
        <strain evidence="8 9">ATCC MYA-3509</strain>
    </source>
</reference>
<keyword evidence="3 6" id="KW-0812">Transmembrane</keyword>
<sequence length="353" mass="38230">MANDIVIGYICAAIAILFFGSNFIVTKKFPSGDGVAFSWLMSTGILLIGWGTLVIVHTITFVPAGLLTGLLWSCGNILVVPIIKLCGLGIGFLLWSGANLLIGYFVGKLGLFGVNKEVTGSSGKEAMNIIGIVLAAISLIIFFFIKPPGQDKEENDPEEVTVKSNYVVDEVGGPTTYVQEEHKLLVNSTEESSIKLPAFFQNTYFKKFLGIALAAISGALYALWSQDQESHGFKVNPLDFIFSHFSGIWITNTCFLIIYCFVTRNKPEIYPNMIVPSIISGMMWGVACCCQLMATKNLGYSVGYALVAIGPMLVNTFWTTVVFKEITGKRNLIILVVSLTIACIGVGLLAGSK</sequence>
<evidence type="ECO:0000256" key="4">
    <source>
        <dbReference type="ARBA" id="ARBA00022989"/>
    </source>
</evidence>
<keyword evidence="9" id="KW-1185">Reference proteome</keyword>
<evidence type="ECO:0000256" key="1">
    <source>
        <dbReference type="ARBA" id="ARBA00004141"/>
    </source>
</evidence>
<dbReference type="Pfam" id="PF07857">
    <property type="entry name" value="TMEM144"/>
    <property type="match status" value="1"/>
</dbReference>
<organism evidence="8 9">
    <name type="scientific">Acrasis kona</name>
    <dbReference type="NCBI Taxonomy" id="1008807"/>
    <lineage>
        <taxon>Eukaryota</taxon>
        <taxon>Discoba</taxon>
        <taxon>Heterolobosea</taxon>
        <taxon>Tetramitia</taxon>
        <taxon>Eutetramitia</taxon>
        <taxon>Acrasidae</taxon>
        <taxon>Acrasis</taxon>
    </lineage>
</organism>
<protein>
    <submittedName>
        <fullName evidence="8">10 TM domain-containing transmembrane protein</fullName>
    </submittedName>
</protein>
<dbReference type="Proteomes" id="UP001431209">
    <property type="component" value="Unassembled WGS sequence"/>
</dbReference>
<dbReference type="GO" id="GO:0015144">
    <property type="term" value="F:carbohydrate transmembrane transporter activity"/>
    <property type="evidence" value="ECO:0007669"/>
    <property type="project" value="InterPro"/>
</dbReference>
<comment type="similarity">
    <text evidence="2">Belongs to the TMEM144 family.</text>
</comment>
<gene>
    <name evidence="8" type="ORF">AKO1_010576</name>
    <name evidence="7" type="ORF">AKO1_015112</name>
</gene>
<dbReference type="EMBL" id="JAOPGA020000549">
    <property type="protein sequence ID" value="KAL0479376.1"/>
    <property type="molecule type" value="Genomic_DNA"/>
</dbReference>
<keyword evidence="4 6" id="KW-1133">Transmembrane helix</keyword>
<dbReference type="AlphaFoldDB" id="A0AAW2ZJV7"/>